<keyword evidence="9" id="KW-1185">Reference proteome</keyword>
<evidence type="ECO:0000256" key="3">
    <source>
        <dbReference type="ARBA" id="ARBA00022617"/>
    </source>
</evidence>
<dbReference type="RefSeq" id="XP_064071468.1">
    <property type="nucleotide sequence ID" value="XM_064215398.1"/>
</dbReference>
<dbReference type="PRINTS" id="PR00463">
    <property type="entry name" value="EP450I"/>
</dbReference>
<comment type="similarity">
    <text evidence="2 8">Belongs to the cytochrome P450 family.</text>
</comment>
<dbReference type="PANTHER" id="PTHR24300">
    <property type="entry name" value="CYTOCHROME P450 508A4-RELATED"/>
    <property type="match status" value="1"/>
</dbReference>
<evidence type="ECO:0000313" key="9">
    <source>
        <dbReference type="Proteomes" id="UP001652626"/>
    </source>
</evidence>
<gene>
    <name evidence="10" type="primary">LOC113398320</name>
</gene>
<evidence type="ECO:0000256" key="8">
    <source>
        <dbReference type="RuleBase" id="RU000461"/>
    </source>
</evidence>
<dbReference type="InterPro" id="IPR001128">
    <property type="entry name" value="Cyt_P450"/>
</dbReference>
<dbReference type="InterPro" id="IPR036396">
    <property type="entry name" value="Cyt_P450_sf"/>
</dbReference>
<dbReference type="Gene3D" id="1.10.630.10">
    <property type="entry name" value="Cytochrome P450"/>
    <property type="match status" value="1"/>
</dbReference>
<dbReference type="GeneID" id="113398320"/>
<accession>A0ABM4AJI4</accession>
<keyword evidence="6 8" id="KW-0408">Iron</keyword>
<dbReference type="InterPro" id="IPR002401">
    <property type="entry name" value="Cyt_P450_E_grp-I"/>
</dbReference>
<name>A0ABM4AJI4_VANTA</name>
<dbReference type="PROSITE" id="PS00086">
    <property type="entry name" value="CYTOCHROME_P450"/>
    <property type="match status" value="1"/>
</dbReference>
<dbReference type="PRINTS" id="PR00385">
    <property type="entry name" value="P450"/>
</dbReference>
<keyword evidence="4 8" id="KW-0479">Metal-binding</keyword>
<evidence type="ECO:0000256" key="6">
    <source>
        <dbReference type="ARBA" id="ARBA00023004"/>
    </source>
</evidence>
<keyword evidence="5 8" id="KW-0560">Oxidoreductase</keyword>
<keyword evidence="3 8" id="KW-0349">Heme</keyword>
<evidence type="ECO:0000256" key="1">
    <source>
        <dbReference type="ARBA" id="ARBA00001971"/>
    </source>
</evidence>
<evidence type="ECO:0000256" key="5">
    <source>
        <dbReference type="ARBA" id="ARBA00023002"/>
    </source>
</evidence>
<dbReference type="SUPFAM" id="SSF48264">
    <property type="entry name" value="Cytochrome P450"/>
    <property type="match status" value="1"/>
</dbReference>
<evidence type="ECO:0000313" key="10">
    <source>
        <dbReference type="RefSeq" id="XP_064071468.1"/>
    </source>
</evidence>
<dbReference type="Proteomes" id="UP001652626">
    <property type="component" value="Chromosome 7"/>
</dbReference>
<keyword evidence="7 8" id="KW-0503">Monooxygenase</keyword>
<protein>
    <submittedName>
        <fullName evidence="10">Probable cytochrome P450 304a1</fullName>
    </submittedName>
</protein>
<reference evidence="10" key="1">
    <citation type="submission" date="2025-08" db="UniProtKB">
        <authorList>
            <consortium name="RefSeq"/>
        </authorList>
    </citation>
    <scope>IDENTIFICATION</scope>
    <source>
        <tissue evidence="10">Whole body</tissue>
    </source>
</reference>
<proteinExistence type="inferred from homology"/>
<evidence type="ECO:0000256" key="7">
    <source>
        <dbReference type="ARBA" id="ARBA00023033"/>
    </source>
</evidence>
<dbReference type="PANTHER" id="PTHR24300:SF376">
    <property type="entry name" value="CYTOCHROME P450 15A1"/>
    <property type="match status" value="1"/>
</dbReference>
<sequence length="517" mass="60142">MIGFIITSFLITLCIVRLYKNAYKRPLDTFPPGPISLPVYGAYWIVLMREINNLGGSLRKLARYYDTKVLGMYLGKFPTIVVDDPKLIKQTLNNEDFDGRLDIIISRLRSFWKRLGIFFTDGYFWHVQRRFTLRCLRDFGFGRRDETLETVIANETMEMVDLVLNGPKYPEEKELVKGDLIFLQHYFAVPFINGILHIFTRSTKPRSEYHVLWDLARKTLLFQRGTNDLGGAITLTPWLKDVMPNYSGYTNLCKGNQNLLDFFSKLIKQTYVTQDDSHDRHFLDCYVRKMKEEQKSGHRTTFSDEQLQLVCTDYMFPAATGIQSVLTFLIERILLQPEIQDKIHEEIDRVVGRDRLPTLDDRQNMPYLEACLREIMRFETLVPLGVPHRTMKDCKLEGYDIPENTVVVFNYVTLHFDKDIWGDPENFRPERFITNGVLDLSKDKSLPFGAGKRLCAGETYARQSMFQVFAGFMQAFSVSTADGKPLTKPARRIQGIITTVPEFWVRVTPRVYEINKK</sequence>
<dbReference type="InterPro" id="IPR050182">
    <property type="entry name" value="Cytochrome_P450_fam2"/>
</dbReference>
<dbReference type="Pfam" id="PF00067">
    <property type="entry name" value="p450"/>
    <property type="match status" value="1"/>
</dbReference>
<evidence type="ECO:0000256" key="2">
    <source>
        <dbReference type="ARBA" id="ARBA00010617"/>
    </source>
</evidence>
<evidence type="ECO:0000256" key="4">
    <source>
        <dbReference type="ARBA" id="ARBA00022723"/>
    </source>
</evidence>
<dbReference type="InterPro" id="IPR017972">
    <property type="entry name" value="Cyt_P450_CS"/>
</dbReference>
<organism evidence="9 10">
    <name type="scientific">Vanessa tameamea</name>
    <name type="common">Kamehameha butterfly</name>
    <dbReference type="NCBI Taxonomy" id="334116"/>
    <lineage>
        <taxon>Eukaryota</taxon>
        <taxon>Metazoa</taxon>
        <taxon>Ecdysozoa</taxon>
        <taxon>Arthropoda</taxon>
        <taxon>Hexapoda</taxon>
        <taxon>Insecta</taxon>
        <taxon>Pterygota</taxon>
        <taxon>Neoptera</taxon>
        <taxon>Endopterygota</taxon>
        <taxon>Lepidoptera</taxon>
        <taxon>Glossata</taxon>
        <taxon>Ditrysia</taxon>
        <taxon>Papilionoidea</taxon>
        <taxon>Nymphalidae</taxon>
        <taxon>Nymphalinae</taxon>
        <taxon>Vanessa</taxon>
    </lineage>
</organism>
<comment type="cofactor">
    <cofactor evidence="1">
        <name>heme</name>
        <dbReference type="ChEBI" id="CHEBI:30413"/>
    </cofactor>
</comment>